<evidence type="ECO:0000313" key="1">
    <source>
        <dbReference type="EMBL" id="MYL83469.1"/>
    </source>
</evidence>
<keyword evidence="2" id="KW-1185">Reference proteome</keyword>
<accession>A0A7C9MJH4</accession>
<organism evidence="1 2">
    <name type="scientific">Solidesulfovibrio aerotolerans</name>
    <dbReference type="NCBI Taxonomy" id="295255"/>
    <lineage>
        <taxon>Bacteria</taxon>
        <taxon>Pseudomonadati</taxon>
        <taxon>Thermodesulfobacteriota</taxon>
        <taxon>Desulfovibrionia</taxon>
        <taxon>Desulfovibrionales</taxon>
        <taxon>Desulfovibrionaceae</taxon>
        <taxon>Solidesulfovibrio</taxon>
    </lineage>
</organism>
<reference evidence="1 2" key="1">
    <citation type="submission" date="2020-01" db="EMBL/GenBank/DDBJ databases">
        <title>Genome sequence of Desulfovibrio aerotolerans DSM 16695(T).</title>
        <authorList>
            <person name="Karnachuk O."/>
            <person name="Avakyan M."/>
            <person name="Mardanov A."/>
            <person name="Kadnikov V."/>
            <person name="Ravin N."/>
        </authorList>
    </citation>
    <scope>NUCLEOTIDE SEQUENCE [LARGE SCALE GENOMIC DNA]</scope>
    <source>
        <strain evidence="1 2">DSM 16695</strain>
    </source>
</reference>
<gene>
    <name evidence="1" type="ORF">GTA51_10060</name>
</gene>
<sequence length="75" mass="8671">MGKDHQDLLDLKTEIINGFHPIEQLFKIMSKQSEGIHDDMTRSCAEVGLELCNSFRIKLDALLTTQEQDQEDDHR</sequence>
<name>A0A7C9MJH4_9BACT</name>
<comment type="caution">
    <text evidence="1">The sequence shown here is derived from an EMBL/GenBank/DDBJ whole genome shotgun (WGS) entry which is preliminary data.</text>
</comment>
<dbReference type="OrthoDB" id="9883278at2"/>
<dbReference type="Proteomes" id="UP000482487">
    <property type="component" value="Unassembled WGS sequence"/>
</dbReference>
<protein>
    <submittedName>
        <fullName evidence="1">Uncharacterized protein</fullName>
    </submittedName>
</protein>
<proteinExistence type="predicted"/>
<dbReference type="EMBL" id="WVUD01000015">
    <property type="protein sequence ID" value="MYL83469.1"/>
    <property type="molecule type" value="Genomic_DNA"/>
</dbReference>
<evidence type="ECO:0000313" key="2">
    <source>
        <dbReference type="Proteomes" id="UP000482487"/>
    </source>
</evidence>
<dbReference type="RefSeq" id="WP_160960763.1">
    <property type="nucleotide sequence ID" value="NZ_WVUD01000015.1"/>
</dbReference>
<dbReference type="AlphaFoldDB" id="A0A7C9MJH4"/>